<dbReference type="Proteomes" id="UP000092460">
    <property type="component" value="Unassembled WGS sequence"/>
</dbReference>
<proteinExistence type="predicted"/>
<reference evidence="2" key="2">
    <citation type="submission" date="2020-05" db="UniProtKB">
        <authorList>
            <consortium name="EnsemblMetazoa"/>
        </authorList>
    </citation>
    <scope>IDENTIFICATION</scope>
    <source>
        <strain evidence="2">IAEA</strain>
    </source>
</reference>
<feature type="transmembrane region" description="Helical" evidence="1">
    <location>
        <begin position="81"/>
        <end position="101"/>
    </location>
</feature>
<dbReference type="EnsemblMetazoa" id="GPPI022319-RA">
    <property type="protein sequence ID" value="GPPI022319-PA"/>
    <property type="gene ID" value="GPPI022319"/>
</dbReference>
<keyword evidence="1" id="KW-0472">Membrane</keyword>
<keyword evidence="3" id="KW-1185">Reference proteome</keyword>
<evidence type="ECO:0000313" key="2">
    <source>
        <dbReference type="EnsemblMetazoa" id="GPPI022319-PA"/>
    </source>
</evidence>
<organism evidence="2 3">
    <name type="scientific">Glossina palpalis gambiensis</name>
    <dbReference type="NCBI Taxonomy" id="67801"/>
    <lineage>
        <taxon>Eukaryota</taxon>
        <taxon>Metazoa</taxon>
        <taxon>Ecdysozoa</taxon>
        <taxon>Arthropoda</taxon>
        <taxon>Hexapoda</taxon>
        <taxon>Insecta</taxon>
        <taxon>Pterygota</taxon>
        <taxon>Neoptera</taxon>
        <taxon>Endopterygota</taxon>
        <taxon>Diptera</taxon>
        <taxon>Brachycera</taxon>
        <taxon>Muscomorpha</taxon>
        <taxon>Hippoboscoidea</taxon>
        <taxon>Glossinidae</taxon>
        <taxon>Glossina</taxon>
    </lineage>
</organism>
<name>A0A1B0B8K0_9MUSC</name>
<keyword evidence="1" id="KW-0812">Transmembrane</keyword>
<dbReference type="AlphaFoldDB" id="A0A1B0B8K0"/>
<evidence type="ECO:0000256" key="1">
    <source>
        <dbReference type="SAM" id="Phobius"/>
    </source>
</evidence>
<evidence type="ECO:0000313" key="3">
    <source>
        <dbReference type="Proteomes" id="UP000092460"/>
    </source>
</evidence>
<protein>
    <submittedName>
        <fullName evidence="2">Uncharacterized protein</fullName>
    </submittedName>
</protein>
<feature type="transmembrane region" description="Helical" evidence="1">
    <location>
        <begin position="113"/>
        <end position="134"/>
    </location>
</feature>
<dbReference type="VEuPathDB" id="VectorBase:GPPI022319"/>
<keyword evidence="1" id="KW-1133">Transmembrane helix</keyword>
<accession>A0A1B0B8K0</accession>
<reference evidence="3" key="1">
    <citation type="submission" date="2015-01" db="EMBL/GenBank/DDBJ databases">
        <authorList>
            <person name="Aksoy S."/>
            <person name="Warren W."/>
            <person name="Wilson R.K."/>
        </authorList>
    </citation>
    <scope>NUCLEOTIDE SEQUENCE [LARGE SCALE GENOMIC DNA]</scope>
    <source>
        <strain evidence="3">IAEA</strain>
    </source>
</reference>
<sequence length="169" mass="18976">MEVSEVSLDMRSISSWEGTFLFSGFTSKISQSRVRLQATSTFPHLALSEPSIELTLLISASKFVATEVVTYGDSMLSLKNIFSLILLDMTSVLLCLVHSSSVESNKDCDITEFQILLIVLLCVVCVVCVAFYSYNRKQILPKAHINLMKWPLTFIGFYQFISCAREIII</sequence>
<dbReference type="EMBL" id="JXJN01009945">
    <property type="status" value="NOT_ANNOTATED_CDS"/>
    <property type="molecule type" value="Genomic_DNA"/>
</dbReference>